<dbReference type="SMART" id="SM01336">
    <property type="entry name" value="zf-PARP"/>
    <property type="match status" value="1"/>
</dbReference>
<protein>
    <submittedName>
        <fullName evidence="7">Polynucleotide 3'-phosphatase ZDP</fullName>
    </submittedName>
</protein>
<dbReference type="SUPFAM" id="SSF56784">
    <property type="entry name" value="HAD-like"/>
    <property type="match status" value="1"/>
</dbReference>
<dbReference type="EMBL" id="JBBWWR010000006">
    <property type="protein sequence ID" value="KAK8965143.1"/>
    <property type="molecule type" value="Genomic_DNA"/>
</dbReference>
<dbReference type="Gene3D" id="3.30.1740.10">
    <property type="entry name" value="Zinc finger, PARP-type"/>
    <property type="match status" value="1"/>
</dbReference>
<name>A0ABR2MLU9_9ASPA</name>
<evidence type="ECO:0000256" key="4">
    <source>
        <dbReference type="ARBA" id="ARBA00022833"/>
    </source>
</evidence>
<dbReference type="SUPFAM" id="SSF57716">
    <property type="entry name" value="Glucocorticoid receptor-like (DNA-binding domain)"/>
    <property type="match status" value="1"/>
</dbReference>
<keyword evidence="8" id="KW-1185">Reference proteome</keyword>
<dbReference type="PANTHER" id="PTHR12083:SF9">
    <property type="entry name" value="BIFUNCTIONAL POLYNUCLEOTIDE PHOSPHATASE_KINASE"/>
    <property type="match status" value="1"/>
</dbReference>
<dbReference type="CDD" id="cd01625">
    <property type="entry name" value="HAD_PNP"/>
    <property type="match status" value="1"/>
</dbReference>
<dbReference type="Pfam" id="PF08645">
    <property type="entry name" value="PNK3P"/>
    <property type="match status" value="1"/>
</dbReference>
<evidence type="ECO:0000313" key="7">
    <source>
        <dbReference type="EMBL" id="KAK8965143.1"/>
    </source>
</evidence>
<comment type="caution">
    <text evidence="7">The sequence shown here is derived from an EMBL/GenBank/DDBJ whole genome shotgun (WGS) entry which is preliminary data.</text>
</comment>
<keyword evidence="5" id="KW-0539">Nucleus</keyword>
<dbReference type="Gene3D" id="3.40.50.1000">
    <property type="entry name" value="HAD superfamily/HAD-like"/>
    <property type="match status" value="1"/>
</dbReference>
<dbReference type="NCBIfam" id="TIGR01664">
    <property type="entry name" value="DNA-3'-Pase"/>
    <property type="match status" value="1"/>
</dbReference>
<dbReference type="InterPro" id="IPR001510">
    <property type="entry name" value="Znf_PARP"/>
</dbReference>
<dbReference type="PANTHER" id="PTHR12083">
    <property type="entry name" value="BIFUNCTIONAL POLYNUCLEOTIDE PHOSPHATASE/KINASE"/>
    <property type="match status" value="1"/>
</dbReference>
<dbReference type="InterPro" id="IPR036412">
    <property type="entry name" value="HAD-like_sf"/>
</dbReference>
<proteinExistence type="predicted"/>
<evidence type="ECO:0000256" key="5">
    <source>
        <dbReference type="ARBA" id="ARBA00023242"/>
    </source>
</evidence>
<organism evidence="7 8">
    <name type="scientific">Platanthera guangdongensis</name>
    <dbReference type="NCBI Taxonomy" id="2320717"/>
    <lineage>
        <taxon>Eukaryota</taxon>
        <taxon>Viridiplantae</taxon>
        <taxon>Streptophyta</taxon>
        <taxon>Embryophyta</taxon>
        <taxon>Tracheophyta</taxon>
        <taxon>Spermatophyta</taxon>
        <taxon>Magnoliopsida</taxon>
        <taxon>Liliopsida</taxon>
        <taxon>Asparagales</taxon>
        <taxon>Orchidaceae</taxon>
        <taxon>Orchidoideae</taxon>
        <taxon>Orchideae</taxon>
        <taxon>Orchidinae</taxon>
        <taxon>Platanthera</taxon>
    </lineage>
</organism>
<gene>
    <name evidence="7" type="primary">ZDP</name>
    <name evidence="7" type="ORF">KSP40_PGU014400</name>
</gene>
<dbReference type="InterPro" id="IPR013954">
    <property type="entry name" value="PNK3P"/>
</dbReference>
<sequence>MTTPKLLVEYAKSNRSSCKICSMNIAVGSPRLGVSTKDPRGFDIVKWHHLTCHPTKSHGLGALEEIKGFSSLKSSEQDLLRNLAAKTSSSQFISGVNREEIEADALELKKRKLFGAENGKKLELNFCLSNVKSKYKDASLPPNWKAFDTLIFNDCEEGLHDTGRIAAFDFDGCLANTSVKRIGADAWSLMYPSIPGKLQELYRGGHKLVIFTNESNIERWKNKRQHAVDSKIGRLDSFIKLVKVPIQVFIACGLGSKKVDPDDPFRKPMPGMWRIMADHFNSGISIDMNQSFYVGDAAGRPDDHSDADIKFAQAIGVKFFVPEEYFIA</sequence>
<keyword evidence="2" id="KW-0479">Metal-binding</keyword>
<evidence type="ECO:0000259" key="6">
    <source>
        <dbReference type="PROSITE" id="PS50064"/>
    </source>
</evidence>
<keyword evidence="4" id="KW-0862">Zinc</keyword>
<keyword evidence="3" id="KW-0863">Zinc-finger</keyword>
<dbReference type="InterPro" id="IPR036957">
    <property type="entry name" value="Znf_PARP_sf"/>
</dbReference>
<dbReference type="InterPro" id="IPR023214">
    <property type="entry name" value="HAD_sf"/>
</dbReference>
<comment type="subcellular location">
    <subcellularLocation>
        <location evidence="1">Nucleus</location>
    </subcellularLocation>
</comment>
<evidence type="ECO:0000256" key="3">
    <source>
        <dbReference type="ARBA" id="ARBA00022771"/>
    </source>
</evidence>
<feature type="domain" description="PARP-type" evidence="6">
    <location>
        <begin position="6"/>
        <end position="88"/>
    </location>
</feature>
<dbReference type="Pfam" id="PF00645">
    <property type="entry name" value="zf-PARP"/>
    <property type="match status" value="1"/>
</dbReference>
<dbReference type="InterPro" id="IPR006549">
    <property type="entry name" value="HAD-SF_hydro_IIIA"/>
</dbReference>
<dbReference type="PROSITE" id="PS50064">
    <property type="entry name" value="ZF_PARP_2"/>
    <property type="match status" value="1"/>
</dbReference>
<dbReference type="InterPro" id="IPR006551">
    <property type="entry name" value="Polynucleotide_phosphatase"/>
</dbReference>
<dbReference type="Proteomes" id="UP001412067">
    <property type="component" value="Unassembled WGS sequence"/>
</dbReference>
<reference evidence="7 8" key="1">
    <citation type="journal article" date="2022" name="Nat. Plants">
        <title>Genomes of leafy and leafless Platanthera orchids illuminate the evolution of mycoheterotrophy.</title>
        <authorList>
            <person name="Li M.H."/>
            <person name="Liu K.W."/>
            <person name="Li Z."/>
            <person name="Lu H.C."/>
            <person name="Ye Q.L."/>
            <person name="Zhang D."/>
            <person name="Wang J.Y."/>
            <person name="Li Y.F."/>
            <person name="Zhong Z.M."/>
            <person name="Liu X."/>
            <person name="Yu X."/>
            <person name="Liu D.K."/>
            <person name="Tu X.D."/>
            <person name="Liu B."/>
            <person name="Hao Y."/>
            <person name="Liao X.Y."/>
            <person name="Jiang Y.T."/>
            <person name="Sun W.H."/>
            <person name="Chen J."/>
            <person name="Chen Y.Q."/>
            <person name="Ai Y."/>
            <person name="Zhai J.W."/>
            <person name="Wu S.S."/>
            <person name="Zhou Z."/>
            <person name="Hsiao Y.Y."/>
            <person name="Wu W.L."/>
            <person name="Chen Y.Y."/>
            <person name="Lin Y.F."/>
            <person name="Hsu J.L."/>
            <person name="Li C.Y."/>
            <person name="Wang Z.W."/>
            <person name="Zhao X."/>
            <person name="Zhong W.Y."/>
            <person name="Ma X.K."/>
            <person name="Ma L."/>
            <person name="Huang J."/>
            <person name="Chen G.Z."/>
            <person name="Huang M.Z."/>
            <person name="Huang L."/>
            <person name="Peng D.H."/>
            <person name="Luo Y.B."/>
            <person name="Zou S.Q."/>
            <person name="Chen S.P."/>
            <person name="Lan S."/>
            <person name="Tsai W.C."/>
            <person name="Van de Peer Y."/>
            <person name="Liu Z.J."/>
        </authorList>
    </citation>
    <scope>NUCLEOTIDE SEQUENCE [LARGE SCALE GENOMIC DNA]</scope>
    <source>
        <strain evidence="7">Lor288</strain>
    </source>
</reference>
<dbReference type="NCBIfam" id="TIGR01662">
    <property type="entry name" value="HAD-SF-IIIA"/>
    <property type="match status" value="1"/>
</dbReference>
<accession>A0ABR2MLU9</accession>
<evidence type="ECO:0000313" key="8">
    <source>
        <dbReference type="Proteomes" id="UP001412067"/>
    </source>
</evidence>
<evidence type="ECO:0000256" key="2">
    <source>
        <dbReference type="ARBA" id="ARBA00022723"/>
    </source>
</evidence>
<evidence type="ECO:0000256" key="1">
    <source>
        <dbReference type="ARBA" id="ARBA00004123"/>
    </source>
</evidence>